<accession>A0AAV7PQ07</accession>
<keyword evidence="3" id="KW-1185">Reference proteome</keyword>
<evidence type="ECO:0000256" key="1">
    <source>
        <dbReference type="SAM" id="SignalP"/>
    </source>
</evidence>
<name>A0AAV7PQ07_PLEWA</name>
<protein>
    <submittedName>
        <fullName evidence="2">Uncharacterized protein</fullName>
    </submittedName>
</protein>
<feature type="non-terminal residue" evidence="2">
    <location>
        <position position="1"/>
    </location>
</feature>
<dbReference type="Proteomes" id="UP001066276">
    <property type="component" value="Chromosome 7"/>
</dbReference>
<evidence type="ECO:0000313" key="3">
    <source>
        <dbReference type="Proteomes" id="UP001066276"/>
    </source>
</evidence>
<organism evidence="2 3">
    <name type="scientific">Pleurodeles waltl</name>
    <name type="common">Iberian ribbed newt</name>
    <dbReference type="NCBI Taxonomy" id="8319"/>
    <lineage>
        <taxon>Eukaryota</taxon>
        <taxon>Metazoa</taxon>
        <taxon>Chordata</taxon>
        <taxon>Craniata</taxon>
        <taxon>Vertebrata</taxon>
        <taxon>Euteleostomi</taxon>
        <taxon>Amphibia</taxon>
        <taxon>Batrachia</taxon>
        <taxon>Caudata</taxon>
        <taxon>Salamandroidea</taxon>
        <taxon>Salamandridae</taxon>
        <taxon>Pleurodelinae</taxon>
        <taxon>Pleurodeles</taxon>
    </lineage>
</organism>
<dbReference type="AlphaFoldDB" id="A0AAV7PQ07"/>
<gene>
    <name evidence="2" type="ORF">NDU88_007471</name>
</gene>
<feature type="signal peptide" evidence="1">
    <location>
        <begin position="1"/>
        <end position="22"/>
    </location>
</feature>
<comment type="caution">
    <text evidence="2">The sequence shown here is derived from an EMBL/GenBank/DDBJ whole genome shotgun (WGS) entry which is preliminary data.</text>
</comment>
<dbReference type="EMBL" id="JANPWB010000011">
    <property type="protein sequence ID" value="KAJ1129100.1"/>
    <property type="molecule type" value="Genomic_DNA"/>
</dbReference>
<feature type="chain" id="PRO_5043518565" evidence="1">
    <location>
        <begin position="23"/>
        <end position="67"/>
    </location>
</feature>
<reference evidence="2" key="1">
    <citation type="journal article" date="2022" name="bioRxiv">
        <title>Sequencing and chromosome-scale assembly of the giantPleurodeles waltlgenome.</title>
        <authorList>
            <person name="Brown T."/>
            <person name="Elewa A."/>
            <person name="Iarovenko S."/>
            <person name="Subramanian E."/>
            <person name="Araus A.J."/>
            <person name="Petzold A."/>
            <person name="Susuki M."/>
            <person name="Suzuki K.-i.T."/>
            <person name="Hayashi T."/>
            <person name="Toyoda A."/>
            <person name="Oliveira C."/>
            <person name="Osipova E."/>
            <person name="Leigh N.D."/>
            <person name="Simon A."/>
            <person name="Yun M.H."/>
        </authorList>
    </citation>
    <scope>NUCLEOTIDE SEQUENCE</scope>
    <source>
        <strain evidence="2">20211129_DDA</strain>
        <tissue evidence="2">Liver</tissue>
    </source>
</reference>
<keyword evidence="1" id="KW-0732">Signal</keyword>
<proteinExistence type="predicted"/>
<evidence type="ECO:0000313" key="2">
    <source>
        <dbReference type="EMBL" id="KAJ1129100.1"/>
    </source>
</evidence>
<sequence>LLQNMLAQAVCIFLGLRASCLCRLPHPDALAMVLSKNWLHLPGPRFFSMGRTLLCFSAAEEGTGKIV</sequence>
<feature type="non-terminal residue" evidence="2">
    <location>
        <position position="67"/>
    </location>
</feature>